<evidence type="ECO:0000313" key="6">
    <source>
        <dbReference type="EMBL" id="QDU43853.1"/>
    </source>
</evidence>
<dbReference type="PIRSF" id="PIRSF019455">
    <property type="entry name" value="CopR_AtkY"/>
    <property type="match status" value="1"/>
</dbReference>
<proteinExistence type="inferred from homology"/>
<protein>
    <submittedName>
        <fullName evidence="6">Penicillinase repressor</fullName>
    </submittedName>
</protein>
<dbReference type="Gene3D" id="1.10.10.10">
    <property type="entry name" value="Winged helix-like DNA-binding domain superfamily/Winged helix DNA-binding domain"/>
    <property type="match status" value="1"/>
</dbReference>
<keyword evidence="2" id="KW-0805">Transcription regulation</keyword>
<gene>
    <name evidence="6" type="primary">blaI_7</name>
    <name evidence="6" type="ORF">Mal52_23300</name>
</gene>
<dbReference type="InterPro" id="IPR036388">
    <property type="entry name" value="WH-like_DNA-bd_sf"/>
</dbReference>
<feature type="region of interest" description="Disordered" evidence="5">
    <location>
        <begin position="113"/>
        <end position="132"/>
    </location>
</feature>
<keyword evidence="4" id="KW-0804">Transcription</keyword>
<dbReference type="EMBL" id="CP036276">
    <property type="protein sequence ID" value="QDU43853.1"/>
    <property type="molecule type" value="Genomic_DNA"/>
</dbReference>
<keyword evidence="7" id="KW-1185">Reference proteome</keyword>
<dbReference type="GO" id="GO:0003677">
    <property type="term" value="F:DNA binding"/>
    <property type="evidence" value="ECO:0007669"/>
    <property type="project" value="UniProtKB-KW"/>
</dbReference>
<evidence type="ECO:0000313" key="7">
    <source>
        <dbReference type="Proteomes" id="UP000319383"/>
    </source>
</evidence>
<dbReference type="Gene3D" id="1.10.4040.10">
    <property type="entry name" value="Penicillinase repressor domain"/>
    <property type="match status" value="1"/>
</dbReference>
<dbReference type="SUPFAM" id="SSF46785">
    <property type="entry name" value="Winged helix' DNA-binding domain"/>
    <property type="match status" value="1"/>
</dbReference>
<dbReference type="Pfam" id="PF03965">
    <property type="entry name" value="Penicillinase_R"/>
    <property type="match status" value="1"/>
</dbReference>
<evidence type="ECO:0000256" key="4">
    <source>
        <dbReference type="ARBA" id="ARBA00023163"/>
    </source>
</evidence>
<reference evidence="6 7" key="1">
    <citation type="submission" date="2019-02" db="EMBL/GenBank/DDBJ databases">
        <title>Deep-cultivation of Planctomycetes and their phenomic and genomic characterization uncovers novel biology.</title>
        <authorList>
            <person name="Wiegand S."/>
            <person name="Jogler M."/>
            <person name="Boedeker C."/>
            <person name="Pinto D."/>
            <person name="Vollmers J."/>
            <person name="Rivas-Marin E."/>
            <person name="Kohn T."/>
            <person name="Peeters S.H."/>
            <person name="Heuer A."/>
            <person name="Rast P."/>
            <person name="Oberbeckmann S."/>
            <person name="Bunk B."/>
            <person name="Jeske O."/>
            <person name="Meyerdierks A."/>
            <person name="Storesund J.E."/>
            <person name="Kallscheuer N."/>
            <person name="Luecker S."/>
            <person name="Lage O.M."/>
            <person name="Pohl T."/>
            <person name="Merkel B.J."/>
            <person name="Hornburger P."/>
            <person name="Mueller R.-W."/>
            <person name="Bruemmer F."/>
            <person name="Labrenz M."/>
            <person name="Spormann A.M."/>
            <person name="Op den Camp H."/>
            <person name="Overmann J."/>
            <person name="Amann R."/>
            <person name="Jetten M.S.M."/>
            <person name="Mascher T."/>
            <person name="Medema M.H."/>
            <person name="Devos D.P."/>
            <person name="Kaster A.-K."/>
            <person name="Ovreas L."/>
            <person name="Rohde M."/>
            <person name="Galperin M.Y."/>
            <person name="Jogler C."/>
        </authorList>
    </citation>
    <scope>NUCLEOTIDE SEQUENCE [LARGE SCALE GENOMIC DNA]</scope>
    <source>
        <strain evidence="6 7">Mal52</strain>
    </source>
</reference>
<evidence type="ECO:0000256" key="3">
    <source>
        <dbReference type="ARBA" id="ARBA00023125"/>
    </source>
</evidence>
<accession>A0A517ZN04</accession>
<dbReference type="KEGG" id="sdyn:Mal52_23300"/>
<dbReference type="InterPro" id="IPR036390">
    <property type="entry name" value="WH_DNA-bd_sf"/>
</dbReference>
<sequence>MKSLTPGELEVMQVLWQHGSLKPAEILEHVERPLTNPALRSVLRVLMDKDHVTRKKQGKAFYYSAKNSAPTAFKKMTQRLAEIFCSGSSVELIAQLIKNENLSEEEVRQLQELAQEKVAEPSPPRKSRRRKS</sequence>
<dbReference type="RefSeq" id="WP_145376139.1">
    <property type="nucleotide sequence ID" value="NZ_CP036270.1"/>
</dbReference>
<evidence type="ECO:0000256" key="5">
    <source>
        <dbReference type="SAM" id="MobiDB-lite"/>
    </source>
</evidence>
<dbReference type="OrthoDB" id="9795583at2"/>
<dbReference type="InterPro" id="IPR005650">
    <property type="entry name" value="BlaI_family"/>
</dbReference>
<name>A0A517ZN04_9PLAN</name>
<keyword evidence="3" id="KW-0238">DNA-binding</keyword>
<comment type="similarity">
    <text evidence="1">Belongs to the BlaI transcriptional regulatory family.</text>
</comment>
<dbReference type="AlphaFoldDB" id="A0A517ZN04"/>
<organism evidence="6 7">
    <name type="scientific">Symmachiella dynata</name>
    <dbReference type="NCBI Taxonomy" id="2527995"/>
    <lineage>
        <taxon>Bacteria</taxon>
        <taxon>Pseudomonadati</taxon>
        <taxon>Planctomycetota</taxon>
        <taxon>Planctomycetia</taxon>
        <taxon>Planctomycetales</taxon>
        <taxon>Planctomycetaceae</taxon>
        <taxon>Symmachiella</taxon>
    </lineage>
</organism>
<evidence type="ECO:0000256" key="1">
    <source>
        <dbReference type="ARBA" id="ARBA00011046"/>
    </source>
</evidence>
<dbReference type="GO" id="GO:0045892">
    <property type="term" value="P:negative regulation of DNA-templated transcription"/>
    <property type="evidence" value="ECO:0007669"/>
    <property type="project" value="InterPro"/>
</dbReference>
<dbReference type="Proteomes" id="UP000319383">
    <property type="component" value="Chromosome"/>
</dbReference>
<evidence type="ECO:0000256" key="2">
    <source>
        <dbReference type="ARBA" id="ARBA00023015"/>
    </source>
</evidence>